<dbReference type="EMBL" id="UYYB01007932">
    <property type="protein sequence ID" value="VDM68185.1"/>
    <property type="molecule type" value="Genomic_DNA"/>
</dbReference>
<evidence type="ECO:0000313" key="2">
    <source>
        <dbReference type="Proteomes" id="UP000270094"/>
    </source>
</evidence>
<reference evidence="1 2" key="1">
    <citation type="submission" date="2018-11" db="EMBL/GenBank/DDBJ databases">
        <authorList>
            <consortium name="Pathogen Informatics"/>
        </authorList>
    </citation>
    <scope>NUCLEOTIDE SEQUENCE [LARGE SCALE GENOMIC DNA]</scope>
</reference>
<accession>A0A3P7KA69</accession>
<keyword evidence="2" id="KW-1185">Reference proteome</keyword>
<dbReference type="AlphaFoldDB" id="A0A3P7KA69"/>
<dbReference type="Proteomes" id="UP000270094">
    <property type="component" value="Unassembled WGS sequence"/>
</dbReference>
<name>A0A3P7KA69_STRVU</name>
<gene>
    <name evidence="1" type="ORF">SVUK_LOCUS3183</name>
</gene>
<proteinExistence type="predicted"/>
<evidence type="ECO:0000313" key="1">
    <source>
        <dbReference type="EMBL" id="VDM68185.1"/>
    </source>
</evidence>
<sequence>MGNAKETTGIEAAGGRTVVNGSEARINSMIAQLADTQPPGEVEKLKSDNKELQRRVEELEVRKIT</sequence>
<organism evidence="1 2">
    <name type="scientific">Strongylus vulgaris</name>
    <name type="common">Blood worm</name>
    <dbReference type="NCBI Taxonomy" id="40348"/>
    <lineage>
        <taxon>Eukaryota</taxon>
        <taxon>Metazoa</taxon>
        <taxon>Ecdysozoa</taxon>
        <taxon>Nematoda</taxon>
        <taxon>Chromadorea</taxon>
        <taxon>Rhabditida</taxon>
        <taxon>Rhabditina</taxon>
        <taxon>Rhabditomorpha</taxon>
        <taxon>Strongyloidea</taxon>
        <taxon>Strongylidae</taxon>
        <taxon>Strongylus</taxon>
    </lineage>
</organism>
<protein>
    <submittedName>
        <fullName evidence="1">Uncharacterized protein</fullName>
    </submittedName>
</protein>